<keyword evidence="2" id="KW-0677">Repeat</keyword>
<feature type="repeat" description="WD" evidence="3">
    <location>
        <begin position="314"/>
        <end position="337"/>
    </location>
</feature>
<dbReference type="InterPro" id="IPR036322">
    <property type="entry name" value="WD40_repeat_dom_sf"/>
</dbReference>
<dbReference type="InterPro" id="IPR019775">
    <property type="entry name" value="WD40_repeat_CS"/>
</dbReference>
<dbReference type="InterPro" id="IPR020472">
    <property type="entry name" value="WD40_PAC1"/>
</dbReference>
<dbReference type="Proteomes" id="UP001210925">
    <property type="component" value="Unassembled WGS sequence"/>
</dbReference>
<dbReference type="PANTHER" id="PTHR45532">
    <property type="entry name" value="WD REPEAT-CONTAINING PROTEIN 97"/>
    <property type="match status" value="1"/>
</dbReference>
<protein>
    <submittedName>
        <fullName evidence="5">Uncharacterized protein</fullName>
    </submittedName>
</protein>
<feature type="compositionally biased region" description="Basic residues" evidence="4">
    <location>
        <begin position="1094"/>
        <end position="1123"/>
    </location>
</feature>
<dbReference type="PANTHER" id="PTHR45532:SF1">
    <property type="entry name" value="WD REPEAT-CONTAINING PROTEIN 97"/>
    <property type="match status" value="1"/>
</dbReference>
<dbReference type="InterPro" id="IPR015943">
    <property type="entry name" value="WD40/YVTN_repeat-like_dom_sf"/>
</dbReference>
<accession>A0AAD5Y7T1</accession>
<dbReference type="PROSITE" id="PS50294">
    <property type="entry name" value="WD_REPEATS_REGION"/>
    <property type="match status" value="2"/>
</dbReference>
<dbReference type="Gene3D" id="2.130.10.10">
    <property type="entry name" value="YVTN repeat-like/Quinoprotein amine dehydrogenase"/>
    <property type="match status" value="2"/>
</dbReference>
<feature type="region of interest" description="Disordered" evidence="4">
    <location>
        <begin position="1073"/>
        <end position="1130"/>
    </location>
</feature>
<dbReference type="SUPFAM" id="SSF50978">
    <property type="entry name" value="WD40 repeat-like"/>
    <property type="match status" value="2"/>
</dbReference>
<name>A0AAD5Y7T1_9FUNG</name>
<evidence type="ECO:0000256" key="1">
    <source>
        <dbReference type="ARBA" id="ARBA00022574"/>
    </source>
</evidence>
<evidence type="ECO:0000256" key="3">
    <source>
        <dbReference type="PROSITE-ProRule" id="PRU00221"/>
    </source>
</evidence>
<evidence type="ECO:0000256" key="4">
    <source>
        <dbReference type="SAM" id="MobiDB-lite"/>
    </source>
</evidence>
<feature type="compositionally biased region" description="Basic residues" evidence="4">
    <location>
        <begin position="815"/>
        <end position="824"/>
    </location>
</feature>
<reference evidence="5" key="1">
    <citation type="submission" date="2020-05" db="EMBL/GenBank/DDBJ databases">
        <title>Phylogenomic resolution of chytrid fungi.</title>
        <authorList>
            <person name="Stajich J.E."/>
            <person name="Amses K."/>
            <person name="Simmons R."/>
            <person name="Seto K."/>
            <person name="Myers J."/>
            <person name="Bonds A."/>
            <person name="Quandt C.A."/>
            <person name="Barry K."/>
            <person name="Liu P."/>
            <person name="Grigoriev I."/>
            <person name="Longcore J.E."/>
            <person name="James T.Y."/>
        </authorList>
    </citation>
    <scope>NUCLEOTIDE SEQUENCE</scope>
    <source>
        <strain evidence="5">PLAUS21</strain>
    </source>
</reference>
<feature type="region of interest" description="Disordered" evidence="4">
    <location>
        <begin position="811"/>
        <end position="836"/>
    </location>
</feature>
<dbReference type="PROSITE" id="PS50082">
    <property type="entry name" value="WD_REPEATS_2"/>
    <property type="match status" value="3"/>
</dbReference>
<keyword evidence="6" id="KW-1185">Reference proteome</keyword>
<evidence type="ECO:0000256" key="2">
    <source>
        <dbReference type="ARBA" id="ARBA00022737"/>
    </source>
</evidence>
<feature type="repeat" description="WD" evidence="3">
    <location>
        <begin position="441"/>
        <end position="482"/>
    </location>
</feature>
<evidence type="ECO:0000313" key="5">
    <source>
        <dbReference type="EMBL" id="KAJ3256462.1"/>
    </source>
</evidence>
<dbReference type="SMART" id="SM00320">
    <property type="entry name" value="WD40"/>
    <property type="match status" value="5"/>
</dbReference>
<proteinExistence type="predicted"/>
<dbReference type="EMBL" id="JADGKB010000050">
    <property type="protein sequence ID" value="KAJ3256462.1"/>
    <property type="molecule type" value="Genomic_DNA"/>
</dbReference>
<dbReference type="PROSITE" id="PS00678">
    <property type="entry name" value="WD_REPEATS_1"/>
    <property type="match status" value="2"/>
</dbReference>
<feature type="repeat" description="WD" evidence="3">
    <location>
        <begin position="247"/>
        <end position="279"/>
    </location>
</feature>
<organism evidence="5 6">
    <name type="scientific">Boothiomyces macroporosus</name>
    <dbReference type="NCBI Taxonomy" id="261099"/>
    <lineage>
        <taxon>Eukaryota</taxon>
        <taxon>Fungi</taxon>
        <taxon>Fungi incertae sedis</taxon>
        <taxon>Chytridiomycota</taxon>
        <taxon>Chytridiomycota incertae sedis</taxon>
        <taxon>Chytridiomycetes</taxon>
        <taxon>Rhizophydiales</taxon>
        <taxon>Terramycetaceae</taxon>
        <taxon>Boothiomyces</taxon>
    </lineage>
</organism>
<comment type="caution">
    <text evidence="5">The sequence shown here is derived from an EMBL/GenBank/DDBJ whole genome shotgun (WGS) entry which is preliminary data.</text>
</comment>
<feature type="compositionally biased region" description="Basic and acidic residues" evidence="4">
    <location>
        <begin position="1073"/>
        <end position="1082"/>
    </location>
</feature>
<dbReference type="PRINTS" id="PR00320">
    <property type="entry name" value="GPROTEINBRPT"/>
</dbReference>
<evidence type="ECO:0000313" key="6">
    <source>
        <dbReference type="Proteomes" id="UP001210925"/>
    </source>
</evidence>
<dbReference type="InterPro" id="IPR001680">
    <property type="entry name" value="WD40_rpt"/>
</dbReference>
<gene>
    <name evidence="5" type="ORF">HK103_005460</name>
</gene>
<keyword evidence="1 3" id="KW-0853">WD repeat</keyword>
<dbReference type="Pfam" id="PF00400">
    <property type="entry name" value="WD40"/>
    <property type="match status" value="4"/>
</dbReference>
<sequence>MSDRISSASSTNSRSSLKSDIFESDTALIQKWHKLSYMMLKSVGNTKDEDEKSQTPITLSHGFQSVRTMQHSRLGIKSVLYIPNSSMFASLDKEIPVLPPGQTVKKGSKKKPIDGLFGLVQWVYVEKCHIYIVANQQLEIKVLDLHLSTQSTFSNPKPILCMEYIKQTNTIIVGEVGSIRILGIQKSTANHIEIYVLHQLLEISANLDEEWITCMYYDHSKERIYAGCGTNLYVFDYHTGERMDNYYDIHELSITCITYYEPNEYLITGAKDGTIKLWNARKSLLYDFHDHFNAITGLLLMETVCEDPRGSTPLLISSSLDGTIRMWNFESGQSLYRIETNGECLERLYCLNSNNTITVYETNINPFKINQFWEKVHNDPASCLCGADFYNYYPKHRPEVDKRILFRNELPVRFILFCGTETGQIHYINLNKDTDRQEFLCQAHSSSITMLYFDVQLACLISGGTDDSVKIWNIHFNASKQTGFQQNNETRKMNIELKCVATLSLSGVDLPSFRYGHSSVKGQIAIPCNGSLVFSLYEKSKTITSIVQDSQETSKVLNIVSNGNEQYWASSHQDRTVKVWDRNGVLLREIQFNEDISCLLFANHRGDLLVGLSDQISLVKLQDYMPAHIQRQILTRDYGDDIQEAPITFDQTIDFWVYDGKSDVVQEKPAADTIELFQNEGMTFEELLELSKVRKEEAIKKRNGRLRMEQQKDLFHKALEFEKRDLKEVDTLPELGPQSAHTSLENMRDSELYVPVDYKPSGKSFDYVIEKQVEENNKELKEKGIVFGKDAIEYVNPTKSRRTSRLVKERPKEMFRKRRQSRRPTAKELKLPPTANARVPDQSVLTESELETDVFEDNIIEEEEDNVEFVPSEFGEIDTDAFDEDEDYDEALDQLDPLLQSVEKRISNLRSQRSSSVQKFMSSRVSSVKIEKESLKPKVQVGLMLPNSVALPSILPMYKGNQKLKKNETIFRKTLTKDLYQRASLIDNPDDEESIFQKFRGRASKKEVIEVDELEDFETKYLDLETSPEPLPEITKPPSVALLLPEKLPEPPVKEPEPVVEIIPRVKSEPKIAEIEQPKEEETVTESESVPEHKAKRKRAKTLKKRPKSSKSKKVSKGKHKKKSGVEDSEDIELVPTKVVKVQKRPIPVKSSAGEEVTKKLLKTHGLTERRIISTIPEEEPDIPVVSSNNPITMMKNASIESLKMPPEKIVEAVAVSPASPIQPVISIAPTKQRLPKETIHTTEMIVNLLPKAKHGKHEKPSPQSRLADPILKAFERMNTTLTQVV</sequence>